<evidence type="ECO:0000313" key="1">
    <source>
        <dbReference type="EMBL" id="KAK1858135.1"/>
    </source>
</evidence>
<name>A0ACC3BJK0_PYRYE</name>
<protein>
    <submittedName>
        <fullName evidence="1">Uncharacterized protein</fullName>
    </submittedName>
</protein>
<keyword evidence="2" id="KW-1185">Reference proteome</keyword>
<sequence>MGRKHVADPAGLTDRPRRNTDLVAPPGVADGVKRRDGRLYPGLTAAKVRDTFLDIVREQPRVKVLGEQQPGGAVWIVQRSRVFRFPDHISVAFVERPGGAGVVMYSASVYGRSDLGANSKRVDAWLSELESVLG</sequence>
<comment type="caution">
    <text evidence="1">The sequence shown here is derived from an EMBL/GenBank/DDBJ whole genome shotgun (WGS) entry which is preliminary data.</text>
</comment>
<accession>A0ACC3BJK0</accession>
<evidence type="ECO:0000313" key="2">
    <source>
        <dbReference type="Proteomes" id="UP000798662"/>
    </source>
</evidence>
<reference evidence="1" key="1">
    <citation type="submission" date="2019-11" db="EMBL/GenBank/DDBJ databases">
        <title>Nori genome reveals adaptations in red seaweeds to the harsh intertidal environment.</title>
        <authorList>
            <person name="Wang D."/>
            <person name="Mao Y."/>
        </authorList>
    </citation>
    <scope>NUCLEOTIDE SEQUENCE</scope>
    <source>
        <tissue evidence="1">Gametophyte</tissue>
    </source>
</reference>
<dbReference type="Proteomes" id="UP000798662">
    <property type="component" value="Chromosome 1"/>
</dbReference>
<proteinExistence type="predicted"/>
<organism evidence="1 2">
    <name type="scientific">Pyropia yezoensis</name>
    <name type="common">Susabi-nori</name>
    <name type="synonym">Porphyra yezoensis</name>
    <dbReference type="NCBI Taxonomy" id="2788"/>
    <lineage>
        <taxon>Eukaryota</taxon>
        <taxon>Rhodophyta</taxon>
        <taxon>Bangiophyceae</taxon>
        <taxon>Bangiales</taxon>
        <taxon>Bangiaceae</taxon>
        <taxon>Pyropia</taxon>
    </lineage>
</organism>
<dbReference type="EMBL" id="CM020618">
    <property type="protein sequence ID" value="KAK1858135.1"/>
    <property type="molecule type" value="Genomic_DNA"/>
</dbReference>
<gene>
    <name evidence="1" type="ORF">I4F81_000747</name>
</gene>